<dbReference type="SUPFAM" id="SSF50729">
    <property type="entry name" value="PH domain-like"/>
    <property type="match status" value="1"/>
</dbReference>
<gene>
    <name evidence="3" type="ORF">CUNI_LOCUS20370</name>
</gene>
<feature type="non-terminal residue" evidence="3">
    <location>
        <position position="1"/>
    </location>
</feature>
<dbReference type="Proteomes" id="UP000678393">
    <property type="component" value="Unassembled WGS sequence"/>
</dbReference>
<dbReference type="InterPro" id="IPR001192">
    <property type="entry name" value="PI-PLC_fam"/>
</dbReference>
<reference evidence="3" key="1">
    <citation type="submission" date="2021-04" db="EMBL/GenBank/DDBJ databases">
        <authorList>
            <consortium name="Molecular Ecology Group"/>
        </authorList>
    </citation>
    <scope>NUCLEOTIDE SEQUENCE</scope>
</reference>
<proteinExistence type="predicted"/>
<dbReference type="InterPro" id="IPR011992">
    <property type="entry name" value="EF-hand-dom_pair"/>
</dbReference>
<protein>
    <recommendedName>
        <fullName evidence="5">PLC-beta PH domain-containing protein</fullName>
    </recommendedName>
</protein>
<dbReference type="GO" id="GO:0004435">
    <property type="term" value="F:phosphatidylinositol-4,5-bisphosphate phospholipase C activity"/>
    <property type="evidence" value="ECO:0007669"/>
    <property type="project" value="TreeGrafter"/>
</dbReference>
<dbReference type="GO" id="GO:0048015">
    <property type="term" value="P:phosphatidylinositol-mediated signaling"/>
    <property type="evidence" value="ECO:0007669"/>
    <property type="project" value="TreeGrafter"/>
</dbReference>
<dbReference type="AlphaFoldDB" id="A0A8S4A3G6"/>
<dbReference type="GO" id="GO:0005737">
    <property type="term" value="C:cytoplasm"/>
    <property type="evidence" value="ECO:0007669"/>
    <property type="project" value="TreeGrafter"/>
</dbReference>
<feature type="non-terminal residue" evidence="3">
    <location>
        <position position="258"/>
    </location>
</feature>
<feature type="domain" description="Phosphoinositide phospholipase C beta 1-4-like EF-hand" evidence="2">
    <location>
        <begin position="120"/>
        <end position="190"/>
    </location>
</feature>
<dbReference type="InterPro" id="IPR037862">
    <property type="entry name" value="PLC-beta_PH"/>
</dbReference>
<dbReference type="Pfam" id="PF17787">
    <property type="entry name" value="PH_14"/>
    <property type="match status" value="1"/>
</dbReference>
<dbReference type="PANTHER" id="PTHR10336">
    <property type="entry name" value="PHOSPHOINOSITIDE-SPECIFIC PHOSPHOLIPASE C FAMILY PROTEIN"/>
    <property type="match status" value="1"/>
</dbReference>
<dbReference type="InterPro" id="IPR053945">
    <property type="entry name" value="PLCB1-4-like_EFh"/>
</dbReference>
<evidence type="ECO:0000313" key="3">
    <source>
        <dbReference type="EMBL" id="CAG5134812.1"/>
    </source>
</evidence>
<organism evidence="3 4">
    <name type="scientific">Candidula unifasciata</name>
    <dbReference type="NCBI Taxonomy" id="100452"/>
    <lineage>
        <taxon>Eukaryota</taxon>
        <taxon>Metazoa</taxon>
        <taxon>Spiralia</taxon>
        <taxon>Lophotrochozoa</taxon>
        <taxon>Mollusca</taxon>
        <taxon>Gastropoda</taxon>
        <taxon>Heterobranchia</taxon>
        <taxon>Euthyneura</taxon>
        <taxon>Panpulmonata</taxon>
        <taxon>Eupulmonata</taxon>
        <taxon>Stylommatophora</taxon>
        <taxon>Helicina</taxon>
        <taxon>Helicoidea</taxon>
        <taxon>Geomitridae</taxon>
        <taxon>Candidula</taxon>
    </lineage>
</organism>
<accession>A0A8S4A3G6</accession>
<dbReference type="CDD" id="cd13361">
    <property type="entry name" value="PH_PLC_beta"/>
    <property type="match status" value="1"/>
</dbReference>
<dbReference type="GO" id="GO:0051209">
    <property type="term" value="P:release of sequestered calcium ion into cytosol"/>
    <property type="evidence" value="ECO:0007669"/>
    <property type="project" value="TreeGrafter"/>
</dbReference>
<evidence type="ECO:0000313" key="4">
    <source>
        <dbReference type="Proteomes" id="UP000678393"/>
    </source>
</evidence>
<dbReference type="Gene3D" id="1.10.238.10">
    <property type="entry name" value="EF-hand"/>
    <property type="match status" value="1"/>
</dbReference>
<dbReference type="Pfam" id="PF22631">
    <property type="entry name" value="PLCB1-4-like_EFh"/>
    <property type="match status" value="1"/>
</dbReference>
<dbReference type="PANTHER" id="PTHR10336:SF149">
    <property type="entry name" value="1-PHOSPHATIDYLINOSITOL 4,5-BISPHOSPHATE PHOSPHODIESTERASE CLASSES I AND II"/>
    <property type="match status" value="1"/>
</dbReference>
<sequence>NSTTGTPVTLRVDKKGYFLFWKDQNKEIGFLDISLIKDTRTGSQAKLPRDQKLKESLMIGQMDVPLEDKMITVVYGTDMVNMEFVHFVCAHKEIAQEWADELLKYSVNLLALNSSSLTYLDKLFTRFSLMLDSDGKVSMKNIFKSITSNRDDRKKVEKALEAEGFHAGKTDSFNAQKFTFYNFFNFYRHLLGRTEVDKIFDELGAKKKPYLTAQQVCDFLNKQQRDPRLNEILYPHYSLAQAEALIHRYENKSGMAQK</sequence>
<dbReference type="GO" id="GO:0007186">
    <property type="term" value="P:G protein-coupled receptor signaling pathway"/>
    <property type="evidence" value="ECO:0007669"/>
    <property type="project" value="TreeGrafter"/>
</dbReference>
<evidence type="ECO:0000259" key="1">
    <source>
        <dbReference type="Pfam" id="PF17787"/>
    </source>
</evidence>
<name>A0A8S4A3G6_9EUPU</name>
<keyword evidence="4" id="KW-1185">Reference proteome</keyword>
<evidence type="ECO:0008006" key="5">
    <source>
        <dbReference type="Google" id="ProtNLM"/>
    </source>
</evidence>
<dbReference type="EMBL" id="CAJHNH020007601">
    <property type="protein sequence ID" value="CAG5134812.1"/>
    <property type="molecule type" value="Genomic_DNA"/>
</dbReference>
<feature type="domain" description="PLC-beta PH" evidence="1">
    <location>
        <begin position="1"/>
        <end position="113"/>
    </location>
</feature>
<comment type="caution">
    <text evidence="3">The sequence shown here is derived from an EMBL/GenBank/DDBJ whole genome shotgun (WGS) entry which is preliminary data.</text>
</comment>
<dbReference type="GO" id="GO:0046488">
    <property type="term" value="P:phosphatidylinositol metabolic process"/>
    <property type="evidence" value="ECO:0007669"/>
    <property type="project" value="TreeGrafter"/>
</dbReference>
<dbReference type="SUPFAM" id="SSF47473">
    <property type="entry name" value="EF-hand"/>
    <property type="match status" value="1"/>
</dbReference>
<dbReference type="OrthoDB" id="269822at2759"/>
<dbReference type="Gene3D" id="2.30.29.240">
    <property type="match status" value="1"/>
</dbReference>
<evidence type="ECO:0000259" key="2">
    <source>
        <dbReference type="Pfam" id="PF22631"/>
    </source>
</evidence>